<keyword evidence="3" id="KW-1185">Reference proteome</keyword>
<evidence type="ECO:0000313" key="2">
    <source>
        <dbReference type="EMBL" id="KAF2449007.1"/>
    </source>
</evidence>
<feature type="compositionally biased region" description="Basic and acidic residues" evidence="1">
    <location>
        <begin position="91"/>
        <end position="101"/>
    </location>
</feature>
<accession>A0A9P4PRT7</accession>
<feature type="compositionally biased region" description="Polar residues" evidence="1">
    <location>
        <begin position="81"/>
        <end position="90"/>
    </location>
</feature>
<organism evidence="2 3">
    <name type="scientific">Karstenula rhodostoma CBS 690.94</name>
    <dbReference type="NCBI Taxonomy" id="1392251"/>
    <lineage>
        <taxon>Eukaryota</taxon>
        <taxon>Fungi</taxon>
        <taxon>Dikarya</taxon>
        <taxon>Ascomycota</taxon>
        <taxon>Pezizomycotina</taxon>
        <taxon>Dothideomycetes</taxon>
        <taxon>Pleosporomycetidae</taxon>
        <taxon>Pleosporales</taxon>
        <taxon>Massarineae</taxon>
        <taxon>Didymosphaeriaceae</taxon>
        <taxon>Karstenula</taxon>
    </lineage>
</organism>
<sequence length="101" mass="11592">MDSPFHITMEYRRYQRECDMRRHRHRRRRARNTTQPASEAPQAVSATTAKKPKAPTTPTTSQTQTPTTTIPAASRHPALDLQQSCTVSRNWNDHGLEPVIR</sequence>
<evidence type="ECO:0000313" key="3">
    <source>
        <dbReference type="Proteomes" id="UP000799764"/>
    </source>
</evidence>
<feature type="region of interest" description="Disordered" evidence="1">
    <location>
        <begin position="18"/>
        <end position="101"/>
    </location>
</feature>
<comment type="caution">
    <text evidence="2">The sequence shown here is derived from an EMBL/GenBank/DDBJ whole genome shotgun (WGS) entry which is preliminary data.</text>
</comment>
<dbReference type="Proteomes" id="UP000799764">
    <property type="component" value="Unassembled WGS sequence"/>
</dbReference>
<feature type="compositionally biased region" description="Low complexity" evidence="1">
    <location>
        <begin position="45"/>
        <end position="74"/>
    </location>
</feature>
<dbReference type="EMBL" id="MU001495">
    <property type="protein sequence ID" value="KAF2449007.1"/>
    <property type="molecule type" value="Genomic_DNA"/>
</dbReference>
<protein>
    <submittedName>
        <fullName evidence="2">Uncharacterized protein</fullName>
    </submittedName>
</protein>
<proteinExistence type="predicted"/>
<reference evidence="2" key="1">
    <citation type="journal article" date="2020" name="Stud. Mycol.">
        <title>101 Dothideomycetes genomes: a test case for predicting lifestyles and emergence of pathogens.</title>
        <authorList>
            <person name="Haridas S."/>
            <person name="Albert R."/>
            <person name="Binder M."/>
            <person name="Bloem J."/>
            <person name="Labutti K."/>
            <person name="Salamov A."/>
            <person name="Andreopoulos B."/>
            <person name="Baker S."/>
            <person name="Barry K."/>
            <person name="Bills G."/>
            <person name="Bluhm B."/>
            <person name="Cannon C."/>
            <person name="Castanera R."/>
            <person name="Culley D."/>
            <person name="Daum C."/>
            <person name="Ezra D."/>
            <person name="Gonzalez J."/>
            <person name="Henrissat B."/>
            <person name="Kuo A."/>
            <person name="Liang C."/>
            <person name="Lipzen A."/>
            <person name="Lutzoni F."/>
            <person name="Magnuson J."/>
            <person name="Mondo S."/>
            <person name="Nolan M."/>
            <person name="Ohm R."/>
            <person name="Pangilinan J."/>
            <person name="Park H.-J."/>
            <person name="Ramirez L."/>
            <person name="Alfaro M."/>
            <person name="Sun H."/>
            <person name="Tritt A."/>
            <person name="Yoshinaga Y."/>
            <person name="Zwiers L.-H."/>
            <person name="Turgeon B."/>
            <person name="Goodwin S."/>
            <person name="Spatafora J."/>
            <person name="Crous P."/>
            <person name="Grigoriev I."/>
        </authorList>
    </citation>
    <scope>NUCLEOTIDE SEQUENCE</scope>
    <source>
        <strain evidence="2">CBS 690.94</strain>
    </source>
</reference>
<gene>
    <name evidence="2" type="ORF">P171DRAFT_482041</name>
</gene>
<dbReference type="AlphaFoldDB" id="A0A9P4PRT7"/>
<name>A0A9P4PRT7_9PLEO</name>
<feature type="compositionally biased region" description="Basic residues" evidence="1">
    <location>
        <begin position="21"/>
        <end position="31"/>
    </location>
</feature>
<evidence type="ECO:0000256" key="1">
    <source>
        <dbReference type="SAM" id="MobiDB-lite"/>
    </source>
</evidence>